<reference evidence="2" key="1">
    <citation type="submission" date="2020-09" db="EMBL/GenBank/DDBJ databases">
        <title>Pelagicoccus enzymogenes sp. nov. with an EPS production, isolated from marine sediment.</title>
        <authorList>
            <person name="Feng X."/>
        </authorList>
    </citation>
    <scope>NUCLEOTIDE SEQUENCE</scope>
    <source>
        <strain evidence="2">NFK12</strain>
    </source>
</reference>
<dbReference type="Pfam" id="PF05987">
    <property type="entry name" value="DUF898"/>
    <property type="match status" value="1"/>
</dbReference>
<sequence>MNESPAPFEGEPSLAAPAAVANIDYPFSFTGQTGEYFRIWIVNMLLTLVTLGFYTPWARVRTRRYFHANTHLDGHAFDYLAKPINILWGYLIVLFIVGGYYAAGFFNPMFTIPFFLIYVFAGPWVVYKAMRFKAHNTSYRNVRFQFSGTVGDAYVIYLAMALLIPFTAGLIIPYWIMKQKEYFYKNLSFGGRKFDFTPQAGEYYVTYIVAAVITVGIYGLVIFGAMMTVFAGAGLGAAEGGEPPDAAVFGFLFALYLPMIFGMVFVQIYVYVSLFNYNLGRLLVQQTAFKSSLKVGRFYWISLTNIFATVFSLGLLAPWAAIRKTRYLAESVELNHPETGFGEFVVQAGEDQSSIGDAAADMFELDIGW</sequence>
<gene>
    <name evidence="2" type="ORF">IEN85_18400</name>
</gene>
<feature type="transmembrane region" description="Helical" evidence="1">
    <location>
        <begin position="112"/>
        <end position="130"/>
    </location>
</feature>
<dbReference type="Proteomes" id="UP000622317">
    <property type="component" value="Unassembled WGS sequence"/>
</dbReference>
<proteinExistence type="predicted"/>
<comment type="caution">
    <text evidence="2">The sequence shown here is derived from an EMBL/GenBank/DDBJ whole genome shotgun (WGS) entry which is preliminary data.</text>
</comment>
<feature type="transmembrane region" description="Helical" evidence="1">
    <location>
        <begin position="87"/>
        <end position="106"/>
    </location>
</feature>
<protein>
    <submittedName>
        <fullName evidence="2">DUF898 domain-containing protein</fullName>
    </submittedName>
</protein>
<feature type="transmembrane region" description="Helical" evidence="1">
    <location>
        <begin position="37"/>
        <end position="57"/>
    </location>
</feature>
<accession>A0A927FAH0</accession>
<keyword evidence="1" id="KW-0472">Membrane</keyword>
<keyword evidence="1" id="KW-0812">Transmembrane</keyword>
<keyword evidence="1" id="KW-1133">Transmembrane helix</keyword>
<name>A0A927FAH0_9BACT</name>
<organism evidence="2 3">
    <name type="scientific">Pelagicoccus enzymogenes</name>
    <dbReference type="NCBI Taxonomy" id="2773457"/>
    <lineage>
        <taxon>Bacteria</taxon>
        <taxon>Pseudomonadati</taxon>
        <taxon>Verrucomicrobiota</taxon>
        <taxon>Opitutia</taxon>
        <taxon>Puniceicoccales</taxon>
        <taxon>Pelagicoccaceae</taxon>
        <taxon>Pelagicoccus</taxon>
    </lineage>
</organism>
<dbReference type="EMBL" id="JACYFG010000042">
    <property type="protein sequence ID" value="MBD5781478.1"/>
    <property type="molecule type" value="Genomic_DNA"/>
</dbReference>
<dbReference type="AlphaFoldDB" id="A0A927FAH0"/>
<feature type="transmembrane region" description="Helical" evidence="1">
    <location>
        <begin position="247"/>
        <end position="272"/>
    </location>
</feature>
<evidence type="ECO:0000256" key="1">
    <source>
        <dbReference type="SAM" id="Phobius"/>
    </source>
</evidence>
<evidence type="ECO:0000313" key="3">
    <source>
        <dbReference type="Proteomes" id="UP000622317"/>
    </source>
</evidence>
<dbReference type="RefSeq" id="WP_191618576.1">
    <property type="nucleotide sequence ID" value="NZ_JACYFG010000042.1"/>
</dbReference>
<keyword evidence="3" id="KW-1185">Reference proteome</keyword>
<feature type="transmembrane region" description="Helical" evidence="1">
    <location>
        <begin position="298"/>
        <end position="322"/>
    </location>
</feature>
<feature type="transmembrane region" description="Helical" evidence="1">
    <location>
        <begin position="151"/>
        <end position="176"/>
    </location>
</feature>
<feature type="transmembrane region" description="Helical" evidence="1">
    <location>
        <begin position="204"/>
        <end position="235"/>
    </location>
</feature>
<dbReference type="InterPro" id="IPR010295">
    <property type="entry name" value="DUF898"/>
</dbReference>
<evidence type="ECO:0000313" key="2">
    <source>
        <dbReference type="EMBL" id="MBD5781478.1"/>
    </source>
</evidence>